<feature type="transmembrane region" description="Helical" evidence="1">
    <location>
        <begin position="125"/>
        <end position="146"/>
    </location>
</feature>
<dbReference type="EMBL" id="JAKREW010000003">
    <property type="protein sequence ID" value="MCG7504579.1"/>
    <property type="molecule type" value="Genomic_DNA"/>
</dbReference>
<feature type="transmembrane region" description="Helical" evidence="1">
    <location>
        <begin position="189"/>
        <end position="210"/>
    </location>
</feature>
<sequence>MKTDELIRTLGADAKSTVMPLGKVWFAALLFALAAAAFLLFMTIGMRPDFMQAMETVRFLFKFVFTSTVAITAFLALRMLALPGAAVGKFGRWLLLGPLLMLAAVMLELLAIPSSDWGRRLVGNNMFVCLTFIPLVGLCPLAALVATLKHAAPTRPTLAGAVAGLLAGGVAATFYAAHCVDDSPLFVATWYSLGIAILAGLGALAGRFFVRW</sequence>
<dbReference type="Proteomes" id="UP001201701">
    <property type="component" value="Unassembled WGS sequence"/>
</dbReference>
<reference evidence="2 3" key="1">
    <citation type="submission" date="2022-02" db="EMBL/GenBank/DDBJ databases">
        <title>Draft genome sequence of Mezorhizobium retamae strain IRAMC:0171 isolated from Retama raetam nodules.</title>
        <authorList>
            <person name="Bengaied R."/>
            <person name="Sbissi I."/>
            <person name="Huber K."/>
            <person name="Ghodbane F."/>
            <person name="Nouioui I."/>
            <person name="Tarhouni M."/>
            <person name="Gtari M."/>
        </authorList>
    </citation>
    <scope>NUCLEOTIDE SEQUENCE [LARGE SCALE GENOMIC DNA]</scope>
    <source>
        <strain evidence="2 3">IRAMC:0171</strain>
    </source>
</reference>
<dbReference type="RefSeq" id="WP_239362782.1">
    <property type="nucleotide sequence ID" value="NZ_JAKREW010000003.1"/>
</dbReference>
<keyword evidence="1" id="KW-0812">Transmembrane</keyword>
<comment type="caution">
    <text evidence="2">The sequence shown here is derived from an EMBL/GenBank/DDBJ whole genome shotgun (WGS) entry which is preliminary data.</text>
</comment>
<feature type="transmembrane region" description="Helical" evidence="1">
    <location>
        <begin position="158"/>
        <end position="177"/>
    </location>
</feature>
<organism evidence="2 3">
    <name type="scientific">Mesorhizobium retamae</name>
    <dbReference type="NCBI Taxonomy" id="2912854"/>
    <lineage>
        <taxon>Bacteria</taxon>
        <taxon>Pseudomonadati</taxon>
        <taxon>Pseudomonadota</taxon>
        <taxon>Alphaproteobacteria</taxon>
        <taxon>Hyphomicrobiales</taxon>
        <taxon>Phyllobacteriaceae</taxon>
        <taxon>Mesorhizobium</taxon>
    </lineage>
</organism>
<feature type="transmembrane region" description="Helical" evidence="1">
    <location>
        <begin position="59"/>
        <end position="81"/>
    </location>
</feature>
<feature type="transmembrane region" description="Helical" evidence="1">
    <location>
        <begin position="24"/>
        <end position="47"/>
    </location>
</feature>
<feature type="transmembrane region" description="Helical" evidence="1">
    <location>
        <begin position="93"/>
        <end position="113"/>
    </location>
</feature>
<keyword evidence="1" id="KW-0472">Membrane</keyword>
<keyword evidence="1" id="KW-1133">Transmembrane helix</keyword>
<dbReference type="Pfam" id="PF06532">
    <property type="entry name" value="NrsF"/>
    <property type="match status" value="1"/>
</dbReference>
<name>A0ABS9QAY2_9HYPH</name>
<proteinExistence type="predicted"/>
<dbReference type="InterPro" id="IPR009495">
    <property type="entry name" value="NrsF"/>
</dbReference>
<evidence type="ECO:0000313" key="3">
    <source>
        <dbReference type="Proteomes" id="UP001201701"/>
    </source>
</evidence>
<gene>
    <name evidence="2" type="ORF">L4923_06040</name>
</gene>
<evidence type="ECO:0000313" key="2">
    <source>
        <dbReference type="EMBL" id="MCG7504579.1"/>
    </source>
</evidence>
<protein>
    <submittedName>
        <fullName evidence="2">NrsF family protein</fullName>
    </submittedName>
</protein>
<keyword evidence="3" id="KW-1185">Reference proteome</keyword>
<evidence type="ECO:0000256" key="1">
    <source>
        <dbReference type="SAM" id="Phobius"/>
    </source>
</evidence>
<accession>A0ABS9QAY2</accession>